<name>A0A9P6XYJ3_RHIOR</name>
<evidence type="ECO:0000313" key="1">
    <source>
        <dbReference type="EMBL" id="KAG1535006.1"/>
    </source>
</evidence>
<accession>A0A9P6XYJ3</accession>
<dbReference type="OrthoDB" id="2282008at2759"/>
<dbReference type="Proteomes" id="UP000717996">
    <property type="component" value="Unassembled WGS sequence"/>
</dbReference>
<dbReference type="AlphaFoldDB" id="A0A9P6XYJ3"/>
<gene>
    <name evidence="1" type="ORF">G6F51_011774</name>
</gene>
<sequence>MPFSSGLTTLLEVEANSLKRHKLDGIGFPSMNKCRVDTFLLELSDGTAANDQKIGDGLIKLSGSSVHVLNAISNHLYNRFTLHTYRCHYSNKTISFELLTLVDNSTYVRQRHCRLSLPENGREL</sequence>
<dbReference type="EMBL" id="JAANIT010002991">
    <property type="protein sequence ID" value="KAG1535006.1"/>
    <property type="molecule type" value="Genomic_DNA"/>
</dbReference>
<organism evidence="1 2">
    <name type="scientific">Rhizopus oryzae</name>
    <name type="common">Mucormycosis agent</name>
    <name type="synonym">Rhizopus arrhizus var. delemar</name>
    <dbReference type="NCBI Taxonomy" id="64495"/>
    <lineage>
        <taxon>Eukaryota</taxon>
        <taxon>Fungi</taxon>
        <taxon>Fungi incertae sedis</taxon>
        <taxon>Mucoromycota</taxon>
        <taxon>Mucoromycotina</taxon>
        <taxon>Mucoromycetes</taxon>
        <taxon>Mucorales</taxon>
        <taxon>Mucorineae</taxon>
        <taxon>Rhizopodaceae</taxon>
        <taxon>Rhizopus</taxon>
    </lineage>
</organism>
<evidence type="ECO:0000313" key="2">
    <source>
        <dbReference type="Proteomes" id="UP000717996"/>
    </source>
</evidence>
<protein>
    <submittedName>
        <fullName evidence="1">Uncharacterized protein</fullName>
    </submittedName>
</protein>
<reference evidence="1" key="1">
    <citation type="journal article" date="2020" name="Microb. Genom.">
        <title>Genetic diversity of clinical and environmental Mucorales isolates obtained from an investigation of mucormycosis cases among solid organ transplant recipients.</title>
        <authorList>
            <person name="Nguyen M.H."/>
            <person name="Kaul D."/>
            <person name="Muto C."/>
            <person name="Cheng S.J."/>
            <person name="Richter R.A."/>
            <person name="Bruno V.M."/>
            <person name="Liu G."/>
            <person name="Beyhan S."/>
            <person name="Sundermann A.J."/>
            <person name="Mounaud S."/>
            <person name="Pasculle A.W."/>
            <person name="Nierman W.C."/>
            <person name="Driscoll E."/>
            <person name="Cumbie R."/>
            <person name="Clancy C.J."/>
            <person name="Dupont C.L."/>
        </authorList>
    </citation>
    <scope>NUCLEOTIDE SEQUENCE</scope>
    <source>
        <strain evidence="1">GL16</strain>
    </source>
</reference>
<comment type="caution">
    <text evidence="1">The sequence shown here is derived from an EMBL/GenBank/DDBJ whole genome shotgun (WGS) entry which is preliminary data.</text>
</comment>
<proteinExistence type="predicted"/>